<reference evidence="4" key="1">
    <citation type="journal article" date="2019" name="Int. J. Syst. Evol. Microbiol.">
        <title>The Global Catalogue of Microorganisms (GCM) 10K type strain sequencing project: providing services to taxonomists for standard genome sequencing and annotation.</title>
        <authorList>
            <consortium name="The Broad Institute Genomics Platform"/>
            <consortium name="The Broad Institute Genome Sequencing Center for Infectious Disease"/>
            <person name="Wu L."/>
            <person name="Ma J."/>
        </authorList>
    </citation>
    <scope>NUCLEOTIDE SEQUENCE [LARGE SCALE GENOMIC DNA]</scope>
    <source>
        <strain evidence="4">JCM 4737</strain>
    </source>
</reference>
<feature type="transmembrane region" description="Helical" evidence="2">
    <location>
        <begin position="57"/>
        <end position="76"/>
    </location>
</feature>
<comment type="caution">
    <text evidence="3">The sequence shown here is derived from an EMBL/GenBank/DDBJ whole genome shotgun (WGS) entry which is preliminary data.</text>
</comment>
<evidence type="ECO:0000313" key="4">
    <source>
        <dbReference type="Proteomes" id="UP000599437"/>
    </source>
</evidence>
<protein>
    <submittedName>
        <fullName evidence="3">Uncharacterized protein</fullName>
    </submittedName>
</protein>
<dbReference type="EMBL" id="BMVO01000026">
    <property type="protein sequence ID" value="GHB25428.1"/>
    <property type="molecule type" value="Genomic_DNA"/>
</dbReference>
<dbReference type="RefSeq" id="WP_229843734.1">
    <property type="nucleotide sequence ID" value="NZ_BMVO01000026.1"/>
</dbReference>
<dbReference type="Pfam" id="PF19136">
    <property type="entry name" value="DUF5819"/>
    <property type="match status" value="1"/>
</dbReference>
<feature type="region of interest" description="Disordered" evidence="1">
    <location>
        <begin position="1"/>
        <end position="37"/>
    </location>
</feature>
<keyword evidence="2" id="KW-1133">Transmembrane helix</keyword>
<evidence type="ECO:0000256" key="2">
    <source>
        <dbReference type="SAM" id="Phobius"/>
    </source>
</evidence>
<dbReference type="InterPro" id="IPR043857">
    <property type="entry name" value="DUF5819"/>
</dbReference>
<sequence length="245" mass="26870">MEKTGWAVPNTMRSAGAKKDQQSDTGPAPQESHGGLVTSDRLNLGARALKAGLRTTVALCLVTTLAHVVLVFLHVAPANTVSKRYTPAINAWVYPYFEQNWRLFAPDPDSVNRQILVRTAHTGTDGSVEVSSWFDLTAVDNSAVEHNPFPSHTTQNLMRRAWTSYTETHGGDDKARTERAVMIQKYLTNIATDRVAAHTSGPFDFIQLRVVTQTIPAPGAVTSGSPRTPAETRLLPWWKVTTHGN</sequence>
<keyword evidence="2" id="KW-0472">Membrane</keyword>
<organism evidence="3 4">
    <name type="scientific">Streptomyces chryseus</name>
    <dbReference type="NCBI Taxonomy" id="68186"/>
    <lineage>
        <taxon>Bacteria</taxon>
        <taxon>Bacillati</taxon>
        <taxon>Actinomycetota</taxon>
        <taxon>Actinomycetes</taxon>
        <taxon>Kitasatosporales</taxon>
        <taxon>Streptomycetaceae</taxon>
        <taxon>Streptomyces</taxon>
    </lineage>
</organism>
<keyword evidence="2" id="KW-0812">Transmembrane</keyword>
<evidence type="ECO:0000313" key="3">
    <source>
        <dbReference type="EMBL" id="GHB25428.1"/>
    </source>
</evidence>
<dbReference type="Proteomes" id="UP000599437">
    <property type="component" value="Unassembled WGS sequence"/>
</dbReference>
<gene>
    <name evidence="3" type="ORF">GCM10010346_56350</name>
</gene>
<keyword evidence="4" id="KW-1185">Reference proteome</keyword>
<evidence type="ECO:0000256" key="1">
    <source>
        <dbReference type="SAM" id="MobiDB-lite"/>
    </source>
</evidence>
<accession>A0ABQ3E5D7</accession>
<name>A0ABQ3E5D7_9ACTN</name>
<proteinExistence type="predicted"/>